<feature type="domain" description="Ig-like" evidence="3">
    <location>
        <begin position="194"/>
        <end position="275"/>
    </location>
</feature>
<dbReference type="InterPro" id="IPR036179">
    <property type="entry name" value="Ig-like_dom_sf"/>
</dbReference>
<sequence>MFCVAGVVAQNGWGVDYKDKSICALKGSTVTMRCTYTYPRGRVVLRAFWTKQWGQASEPPDLLDDPDYRGRVQYLGDKQHDCTLRLRNVRETDQSKYYFRFTTDHHEGKYQGASGVDLSVTDLQVEVPERVIEGDEVTLTCKTSFSLSDRPTFTWYRNGHPLSSNTDQLHLQPVSREDAGSYDCAVWSKNLYSPEVTLNVRYLQVEVPERVIEGDEVTLTCKTSFSLSDRPTFTWYRNGHPLSSSTDQLHLQLVSREDADRYRCAVLGLRSPEVTLNVRYGPKSVSVSISPSGEIVEGRSVTLTCSSDANPPVEYNWIKGTSSVGKGETYTMMEISSVDSGEYKCRSSNEHGEKLSEALTLNVLYPPKSVSVSISPSGETAEGSSVNLTCSSDANPPVQNYTWFKEGGSSPVGSGHSYRAPQRGSYYCEAQNEHGSQKSAAVTVKGVWNSALYAVIGVTAGCGCLSIIIAVFCVRRKRRGSSADDKNQTQNVDPNAKDDTNTALDPVSRTSDDVYNTLATVHSSPSDDLYSALDPQSRSPEYGTLATVRNKH</sequence>
<accession>A0AAR2JPZ8</accession>
<dbReference type="Pfam" id="PF13895">
    <property type="entry name" value="Ig_2"/>
    <property type="match status" value="3"/>
</dbReference>
<dbReference type="Proteomes" id="UP001501920">
    <property type="component" value="Chromosome 12"/>
</dbReference>
<dbReference type="InterPro" id="IPR003599">
    <property type="entry name" value="Ig_sub"/>
</dbReference>
<protein>
    <recommendedName>
        <fullName evidence="3">Ig-like domain-containing protein</fullName>
    </recommendedName>
</protein>
<reference evidence="4" key="3">
    <citation type="submission" date="2025-09" db="UniProtKB">
        <authorList>
            <consortium name="Ensembl"/>
        </authorList>
    </citation>
    <scope>IDENTIFICATION</scope>
</reference>
<dbReference type="AlphaFoldDB" id="A0AAR2JPZ8"/>
<dbReference type="SMART" id="SM00409">
    <property type="entry name" value="IG"/>
    <property type="match status" value="5"/>
</dbReference>
<evidence type="ECO:0000259" key="3">
    <source>
        <dbReference type="PROSITE" id="PS50835"/>
    </source>
</evidence>
<evidence type="ECO:0000256" key="2">
    <source>
        <dbReference type="SAM" id="Phobius"/>
    </source>
</evidence>
<dbReference type="PANTHER" id="PTHR46013:SF4">
    <property type="entry name" value="B-CELL RECEPTOR CD22-RELATED"/>
    <property type="match status" value="1"/>
</dbReference>
<reference evidence="4 5" key="1">
    <citation type="submission" date="2020-10" db="EMBL/GenBank/DDBJ databases">
        <title>Pygocentrus nattereri (red-bellied piranha) genome, fPygNat1, primary haplotype.</title>
        <authorList>
            <person name="Myers G."/>
            <person name="Meyer A."/>
            <person name="Karagic N."/>
            <person name="Pippel M."/>
            <person name="Winkler S."/>
            <person name="Tracey A."/>
            <person name="Wood J."/>
            <person name="Formenti G."/>
            <person name="Howe K."/>
            <person name="Fedrigo O."/>
            <person name="Jarvis E.D."/>
        </authorList>
    </citation>
    <scope>NUCLEOTIDE SEQUENCE [LARGE SCALE GENOMIC DNA]</scope>
</reference>
<dbReference type="InterPro" id="IPR007110">
    <property type="entry name" value="Ig-like_dom"/>
</dbReference>
<feature type="region of interest" description="Disordered" evidence="1">
    <location>
        <begin position="524"/>
        <end position="552"/>
    </location>
</feature>
<keyword evidence="2" id="KW-0812">Transmembrane</keyword>
<proteinExistence type="predicted"/>
<organism evidence="4 5">
    <name type="scientific">Pygocentrus nattereri</name>
    <name type="common">Red-bellied piranha</name>
    <dbReference type="NCBI Taxonomy" id="42514"/>
    <lineage>
        <taxon>Eukaryota</taxon>
        <taxon>Metazoa</taxon>
        <taxon>Chordata</taxon>
        <taxon>Craniata</taxon>
        <taxon>Vertebrata</taxon>
        <taxon>Euteleostomi</taxon>
        <taxon>Actinopterygii</taxon>
        <taxon>Neopterygii</taxon>
        <taxon>Teleostei</taxon>
        <taxon>Ostariophysi</taxon>
        <taxon>Characiformes</taxon>
        <taxon>Characoidei</taxon>
        <taxon>Pygocentrus</taxon>
    </lineage>
</organism>
<feature type="domain" description="Ig-like" evidence="3">
    <location>
        <begin position="367"/>
        <end position="443"/>
    </location>
</feature>
<evidence type="ECO:0000256" key="1">
    <source>
        <dbReference type="SAM" id="MobiDB-lite"/>
    </source>
</evidence>
<feature type="region of interest" description="Disordered" evidence="1">
    <location>
        <begin position="480"/>
        <end position="509"/>
    </location>
</feature>
<dbReference type="SMART" id="SM00408">
    <property type="entry name" value="IGc2"/>
    <property type="match status" value="4"/>
</dbReference>
<dbReference type="GeneTree" id="ENSGT01010000222294"/>
<evidence type="ECO:0000313" key="5">
    <source>
        <dbReference type="Proteomes" id="UP001501920"/>
    </source>
</evidence>
<dbReference type="SUPFAM" id="SSF48726">
    <property type="entry name" value="Immunoglobulin"/>
    <property type="match status" value="5"/>
</dbReference>
<feature type="domain" description="Ig-like" evidence="3">
    <location>
        <begin position="118"/>
        <end position="186"/>
    </location>
</feature>
<reference evidence="4" key="2">
    <citation type="submission" date="2025-08" db="UniProtKB">
        <authorList>
            <consortium name="Ensembl"/>
        </authorList>
    </citation>
    <scope>IDENTIFICATION</scope>
</reference>
<feature type="domain" description="Ig-like" evidence="3">
    <location>
        <begin position="282"/>
        <end position="360"/>
    </location>
</feature>
<dbReference type="InterPro" id="IPR013783">
    <property type="entry name" value="Ig-like_fold"/>
</dbReference>
<name>A0AAR2JPZ8_PYGNA</name>
<evidence type="ECO:0000313" key="4">
    <source>
        <dbReference type="Ensembl" id="ENSPNAP00000054093.1"/>
    </source>
</evidence>
<dbReference type="Pfam" id="PF13927">
    <property type="entry name" value="Ig_3"/>
    <property type="match status" value="1"/>
</dbReference>
<feature type="transmembrane region" description="Helical" evidence="2">
    <location>
        <begin position="451"/>
        <end position="474"/>
    </location>
</feature>
<dbReference type="Gene3D" id="2.60.40.10">
    <property type="entry name" value="Immunoglobulins"/>
    <property type="match status" value="5"/>
</dbReference>
<gene>
    <name evidence="4" type="primary">IL6R</name>
</gene>
<dbReference type="PANTHER" id="PTHR46013">
    <property type="entry name" value="VASCULAR CELL ADHESION MOLECULE 1"/>
    <property type="match status" value="1"/>
</dbReference>
<dbReference type="Ensembl" id="ENSPNAT00000061874.1">
    <property type="protein sequence ID" value="ENSPNAP00000054093.1"/>
    <property type="gene ID" value="ENSPNAG00000011974.2"/>
</dbReference>
<keyword evidence="2" id="KW-0472">Membrane</keyword>
<dbReference type="InterPro" id="IPR003598">
    <property type="entry name" value="Ig_sub2"/>
</dbReference>
<dbReference type="PROSITE" id="PS50835">
    <property type="entry name" value="IG_LIKE"/>
    <property type="match status" value="4"/>
</dbReference>
<keyword evidence="5" id="KW-1185">Reference proteome</keyword>
<keyword evidence="2" id="KW-1133">Transmembrane helix</keyword>